<protein>
    <submittedName>
        <fullName evidence="1">Uncharacterized protein</fullName>
    </submittedName>
</protein>
<dbReference type="Proteomes" id="UP000268162">
    <property type="component" value="Unassembled WGS sequence"/>
</dbReference>
<proteinExistence type="predicted"/>
<organism evidence="1 2">
    <name type="scientific">Dimargaris cristalligena</name>
    <dbReference type="NCBI Taxonomy" id="215637"/>
    <lineage>
        <taxon>Eukaryota</taxon>
        <taxon>Fungi</taxon>
        <taxon>Fungi incertae sedis</taxon>
        <taxon>Zoopagomycota</taxon>
        <taxon>Kickxellomycotina</taxon>
        <taxon>Dimargaritomycetes</taxon>
        <taxon>Dimargaritales</taxon>
        <taxon>Dimargaritaceae</taxon>
        <taxon>Dimargaris</taxon>
    </lineage>
</organism>
<evidence type="ECO:0000313" key="2">
    <source>
        <dbReference type="Proteomes" id="UP000268162"/>
    </source>
</evidence>
<dbReference type="EMBL" id="ML003042">
    <property type="protein sequence ID" value="RKP34863.1"/>
    <property type="molecule type" value="Genomic_DNA"/>
</dbReference>
<dbReference type="AlphaFoldDB" id="A0A4P9ZNJ7"/>
<sequence length="163" mass="17817">MQALLKQMPQLQGPTPLSYTDIPFPRRHPGGGMSLSRTSLAARHPQGLHTTFKVSQSEMTMRLQTYIHQIDRYLRIAGNASQQVGQSTRPNATAILTTVAGPSDSFSLNSSLFNADVIPGRATTSSGPSASGRRVPIPEDHRLMRLHKLSHENYRAITNSIAS</sequence>
<evidence type="ECO:0000313" key="1">
    <source>
        <dbReference type="EMBL" id="RKP34863.1"/>
    </source>
</evidence>
<keyword evidence="2" id="KW-1185">Reference proteome</keyword>
<accession>A0A4P9ZNJ7</accession>
<name>A0A4P9ZNJ7_9FUNG</name>
<reference evidence="2" key="1">
    <citation type="journal article" date="2018" name="Nat. Microbiol.">
        <title>Leveraging single-cell genomics to expand the fungal tree of life.</title>
        <authorList>
            <person name="Ahrendt S.R."/>
            <person name="Quandt C.A."/>
            <person name="Ciobanu D."/>
            <person name="Clum A."/>
            <person name="Salamov A."/>
            <person name="Andreopoulos B."/>
            <person name="Cheng J.F."/>
            <person name="Woyke T."/>
            <person name="Pelin A."/>
            <person name="Henrissat B."/>
            <person name="Reynolds N.K."/>
            <person name="Benny G.L."/>
            <person name="Smith M.E."/>
            <person name="James T.Y."/>
            <person name="Grigoriev I.V."/>
        </authorList>
    </citation>
    <scope>NUCLEOTIDE SEQUENCE [LARGE SCALE GENOMIC DNA]</scope>
    <source>
        <strain evidence="2">RSA 468</strain>
    </source>
</reference>
<gene>
    <name evidence="1" type="ORF">BJ085DRAFT_34839</name>
</gene>